<gene>
    <name evidence="2" type="ORF">RR48_07748</name>
</gene>
<feature type="region of interest" description="Disordered" evidence="1">
    <location>
        <begin position="1"/>
        <end position="23"/>
    </location>
</feature>
<protein>
    <submittedName>
        <fullName evidence="2">Regulator of gene activity</fullName>
    </submittedName>
</protein>
<feature type="compositionally biased region" description="Pro residues" evidence="1">
    <location>
        <begin position="162"/>
        <end position="171"/>
    </location>
</feature>
<feature type="compositionally biased region" description="Polar residues" evidence="1">
    <location>
        <begin position="9"/>
        <end position="23"/>
    </location>
</feature>
<organism evidence="2 3">
    <name type="scientific">Papilio machaon</name>
    <name type="common">Old World swallowtail butterfly</name>
    <dbReference type="NCBI Taxonomy" id="76193"/>
    <lineage>
        <taxon>Eukaryota</taxon>
        <taxon>Metazoa</taxon>
        <taxon>Ecdysozoa</taxon>
        <taxon>Arthropoda</taxon>
        <taxon>Hexapoda</taxon>
        <taxon>Insecta</taxon>
        <taxon>Pterygota</taxon>
        <taxon>Neoptera</taxon>
        <taxon>Endopterygota</taxon>
        <taxon>Lepidoptera</taxon>
        <taxon>Glossata</taxon>
        <taxon>Ditrysia</taxon>
        <taxon>Papilionoidea</taxon>
        <taxon>Papilionidae</taxon>
        <taxon>Papilioninae</taxon>
        <taxon>Papilio</taxon>
    </lineage>
</organism>
<dbReference type="STRING" id="76193.A0A194QZ55"/>
<evidence type="ECO:0000313" key="3">
    <source>
        <dbReference type="Proteomes" id="UP000053240"/>
    </source>
</evidence>
<evidence type="ECO:0000313" key="2">
    <source>
        <dbReference type="EMBL" id="KPJ10742.1"/>
    </source>
</evidence>
<feature type="region of interest" description="Disordered" evidence="1">
    <location>
        <begin position="59"/>
        <end position="82"/>
    </location>
</feature>
<feature type="region of interest" description="Disordered" evidence="1">
    <location>
        <begin position="130"/>
        <end position="171"/>
    </location>
</feature>
<reference evidence="2 3" key="1">
    <citation type="journal article" date="2015" name="Nat. Commun.">
        <title>Outbred genome sequencing and CRISPR/Cas9 gene editing in butterflies.</title>
        <authorList>
            <person name="Li X."/>
            <person name="Fan D."/>
            <person name="Zhang W."/>
            <person name="Liu G."/>
            <person name="Zhang L."/>
            <person name="Zhao L."/>
            <person name="Fang X."/>
            <person name="Chen L."/>
            <person name="Dong Y."/>
            <person name="Chen Y."/>
            <person name="Ding Y."/>
            <person name="Zhao R."/>
            <person name="Feng M."/>
            <person name="Zhu Y."/>
            <person name="Feng Y."/>
            <person name="Jiang X."/>
            <person name="Zhu D."/>
            <person name="Xiang H."/>
            <person name="Feng X."/>
            <person name="Li S."/>
            <person name="Wang J."/>
            <person name="Zhang G."/>
            <person name="Kronforst M.R."/>
            <person name="Wang W."/>
        </authorList>
    </citation>
    <scope>NUCLEOTIDE SEQUENCE [LARGE SCALE GENOMIC DNA]</scope>
    <source>
        <strain evidence="2">Ya'a_city_454_Pm</strain>
        <tissue evidence="2">Whole body</tissue>
    </source>
</reference>
<dbReference type="EMBL" id="KQ460930">
    <property type="protein sequence ID" value="KPJ10742.1"/>
    <property type="molecule type" value="Genomic_DNA"/>
</dbReference>
<evidence type="ECO:0000256" key="1">
    <source>
        <dbReference type="SAM" id="MobiDB-lite"/>
    </source>
</evidence>
<dbReference type="AlphaFoldDB" id="A0A194QZ55"/>
<dbReference type="Proteomes" id="UP000053240">
    <property type="component" value="Unassembled WGS sequence"/>
</dbReference>
<name>A0A194QZ55_PAPMA</name>
<proteinExistence type="predicted"/>
<sequence length="171" mass="17337">MKKRHSKNSDTSQSQKVMANLNFQQAPRSLASGVGGVSVGGRVASGLVSGVSGHVTPTFGGALSPGRNSTAMPGGAPPTMASRSTLFGQRAFADRRVPIPTPLSQANSNSMSSMGNLSRFNTSSNYHSVFGEGGDTSTPPLLDLSEFPSLTARGAGDQAPAAAPPPPGSKP</sequence>
<keyword evidence="3" id="KW-1185">Reference proteome</keyword>
<accession>A0A194QZ55</accession>
<dbReference type="InParanoid" id="A0A194QZ55"/>